<dbReference type="EMBL" id="BAAALR010000028">
    <property type="protein sequence ID" value="GAA1681192.1"/>
    <property type="molecule type" value="Genomic_DNA"/>
</dbReference>
<evidence type="ECO:0000313" key="2">
    <source>
        <dbReference type="EMBL" id="GAA1681192.1"/>
    </source>
</evidence>
<sequence>MRSSTLQAVPGTSRDSTAEAAADTAVDTDADVAGGVDGAVDAEEAAALVPTVARAAVANRPDIAAISRPRLLVRRAVLTEPP</sequence>
<gene>
    <name evidence="2" type="ORF">GCM10009680_20710</name>
</gene>
<keyword evidence="3" id="KW-1185">Reference proteome</keyword>
<protein>
    <submittedName>
        <fullName evidence="2">Uncharacterized protein</fullName>
    </submittedName>
</protein>
<name>A0ABP4T2D1_9ACTN</name>
<evidence type="ECO:0000313" key="3">
    <source>
        <dbReference type="Proteomes" id="UP001499947"/>
    </source>
</evidence>
<organism evidence="2 3">
    <name type="scientific">Streptomyces yatensis</name>
    <dbReference type="NCBI Taxonomy" id="155177"/>
    <lineage>
        <taxon>Bacteria</taxon>
        <taxon>Bacillati</taxon>
        <taxon>Actinomycetota</taxon>
        <taxon>Actinomycetes</taxon>
        <taxon>Kitasatosporales</taxon>
        <taxon>Streptomycetaceae</taxon>
        <taxon>Streptomyces</taxon>
        <taxon>Streptomyces violaceusniger group</taxon>
    </lineage>
</organism>
<dbReference type="Proteomes" id="UP001499947">
    <property type="component" value="Unassembled WGS sequence"/>
</dbReference>
<evidence type="ECO:0000256" key="1">
    <source>
        <dbReference type="SAM" id="MobiDB-lite"/>
    </source>
</evidence>
<accession>A0ABP4T2D1</accession>
<reference evidence="3" key="1">
    <citation type="journal article" date="2019" name="Int. J. Syst. Evol. Microbiol.">
        <title>The Global Catalogue of Microorganisms (GCM) 10K type strain sequencing project: providing services to taxonomists for standard genome sequencing and annotation.</title>
        <authorList>
            <consortium name="The Broad Institute Genomics Platform"/>
            <consortium name="The Broad Institute Genome Sequencing Center for Infectious Disease"/>
            <person name="Wu L."/>
            <person name="Ma J."/>
        </authorList>
    </citation>
    <scope>NUCLEOTIDE SEQUENCE [LARGE SCALE GENOMIC DNA]</scope>
    <source>
        <strain evidence="3">JCM 13244</strain>
    </source>
</reference>
<feature type="region of interest" description="Disordered" evidence="1">
    <location>
        <begin position="1"/>
        <end position="26"/>
    </location>
</feature>
<proteinExistence type="predicted"/>
<comment type="caution">
    <text evidence="2">The sequence shown here is derived from an EMBL/GenBank/DDBJ whole genome shotgun (WGS) entry which is preliminary data.</text>
</comment>